<feature type="transmembrane region" description="Helical" evidence="1">
    <location>
        <begin position="169"/>
        <end position="188"/>
    </location>
</feature>
<feature type="transmembrane region" description="Helical" evidence="1">
    <location>
        <begin position="258"/>
        <end position="281"/>
    </location>
</feature>
<name>A0ABT2FTN9_9CORY</name>
<comment type="caution">
    <text evidence="3">The sequence shown here is derived from an EMBL/GenBank/DDBJ whole genome shotgun (WGS) entry which is preliminary data.</text>
</comment>
<evidence type="ECO:0000256" key="1">
    <source>
        <dbReference type="SAM" id="Phobius"/>
    </source>
</evidence>
<keyword evidence="1" id="KW-0472">Membrane</keyword>
<feature type="transmembrane region" description="Helical" evidence="1">
    <location>
        <begin position="433"/>
        <end position="450"/>
    </location>
</feature>
<protein>
    <submittedName>
        <fullName evidence="3">Tripartite tricarboxylate transporter permease</fullName>
    </submittedName>
</protein>
<keyword evidence="4" id="KW-1185">Reference proteome</keyword>
<proteinExistence type="predicted"/>
<dbReference type="PANTHER" id="PTHR35342">
    <property type="entry name" value="TRICARBOXYLIC TRANSPORT PROTEIN"/>
    <property type="match status" value="1"/>
</dbReference>
<keyword evidence="1" id="KW-0812">Transmembrane</keyword>
<reference evidence="3 4" key="1">
    <citation type="submission" date="2022-08" db="EMBL/GenBank/DDBJ databases">
        <title>YIM 101645 draft genome.</title>
        <authorList>
            <person name="Chen X."/>
        </authorList>
    </citation>
    <scope>NUCLEOTIDE SEQUENCE [LARGE SCALE GENOMIC DNA]</scope>
    <source>
        <strain evidence="3 4">YIM 101645</strain>
    </source>
</reference>
<dbReference type="RefSeq" id="WP_259426218.1">
    <property type="nucleotide sequence ID" value="NZ_JANWTC010000001.1"/>
</dbReference>
<feature type="transmembrane region" description="Helical" evidence="1">
    <location>
        <begin position="470"/>
        <end position="487"/>
    </location>
</feature>
<sequence length="536" mass="55812">MDLLTGLAGGFSVAADPMNLLFVTLGVALGTIIGLLPGLGASAAIAILLPITFNMDPTSAIIMLAGIYYGAMYGGRIPAILLNVPGDASSVITTLEGYPLARKGQAGPALGLTAISSFIGGTVALIGLTFLAPMIATWAGRIGPPETVVLAMAGLLMAALIGSGSKVKVLSMVVVGLLLATIGFDLETGQPRFSFGSNEFAAGIQVIPLAVGLFGIGEILFLTEAKIRGLDPRTTNVRGTPSFKAVKEQSGPIGRSSIIGFLIGIIPGGGGSISSIVAYGVQKKVSKNPEMYGKGAMDGLAATETADNASSSSAFIPLLTLGLPPNPTLALLFGALVMHNVTPGPNMVNSHPEVFWGVIASMYIGNIILLAFNLPLIGLFTKILKVPVGILFPIVLVIAFCGVYASRSSLMDVYMAAIFGVVGYLLKKFRFDMTPIILAFILGAIIESNFRTSLTMGDGSLMIFVERPITLIILGVLGAAALGLYLMTRSQRKTVQEIREEVRDTTVEATPTVSAEITADSDQSMVEEKDNSPLSR</sequence>
<feature type="transmembrane region" description="Helical" evidence="1">
    <location>
        <begin position="109"/>
        <end position="135"/>
    </location>
</feature>
<dbReference type="Proteomes" id="UP001205965">
    <property type="component" value="Unassembled WGS sequence"/>
</dbReference>
<accession>A0ABT2FTN9</accession>
<organism evidence="3 4">
    <name type="scientific">Corynebacterium lemuris</name>
    <dbReference type="NCBI Taxonomy" id="1859292"/>
    <lineage>
        <taxon>Bacteria</taxon>
        <taxon>Bacillati</taxon>
        <taxon>Actinomycetota</taxon>
        <taxon>Actinomycetes</taxon>
        <taxon>Mycobacteriales</taxon>
        <taxon>Corynebacteriaceae</taxon>
        <taxon>Corynebacterium</taxon>
    </lineage>
</organism>
<dbReference type="EMBL" id="JANWTC010000001">
    <property type="protein sequence ID" value="MCS5478175.1"/>
    <property type="molecule type" value="Genomic_DNA"/>
</dbReference>
<keyword evidence="1" id="KW-1133">Transmembrane helix</keyword>
<evidence type="ECO:0000259" key="2">
    <source>
        <dbReference type="Pfam" id="PF01970"/>
    </source>
</evidence>
<feature type="transmembrane region" description="Helical" evidence="1">
    <location>
        <begin position="411"/>
        <end position="426"/>
    </location>
</feature>
<gene>
    <name evidence="3" type="ORF">NYP18_00710</name>
</gene>
<feature type="transmembrane region" description="Helical" evidence="1">
    <location>
        <begin position="25"/>
        <end position="49"/>
    </location>
</feature>
<feature type="domain" description="DUF112" evidence="2">
    <location>
        <begin position="20"/>
        <end position="438"/>
    </location>
</feature>
<dbReference type="InterPro" id="IPR002823">
    <property type="entry name" value="DUF112_TM"/>
</dbReference>
<dbReference type="PANTHER" id="PTHR35342:SF5">
    <property type="entry name" value="TRICARBOXYLIC TRANSPORT PROTEIN"/>
    <property type="match status" value="1"/>
</dbReference>
<feature type="transmembrane region" description="Helical" evidence="1">
    <location>
        <begin position="200"/>
        <end position="222"/>
    </location>
</feature>
<feature type="transmembrane region" description="Helical" evidence="1">
    <location>
        <begin position="354"/>
        <end position="374"/>
    </location>
</feature>
<feature type="transmembrane region" description="Helical" evidence="1">
    <location>
        <begin position="386"/>
        <end position="405"/>
    </location>
</feature>
<evidence type="ECO:0000313" key="4">
    <source>
        <dbReference type="Proteomes" id="UP001205965"/>
    </source>
</evidence>
<evidence type="ECO:0000313" key="3">
    <source>
        <dbReference type="EMBL" id="MCS5478175.1"/>
    </source>
</evidence>
<feature type="transmembrane region" description="Helical" evidence="1">
    <location>
        <begin position="147"/>
        <end position="163"/>
    </location>
</feature>
<dbReference type="Pfam" id="PF01970">
    <property type="entry name" value="TctA"/>
    <property type="match status" value="1"/>
</dbReference>